<organism evidence="1">
    <name type="scientific">marine sediment metagenome</name>
    <dbReference type="NCBI Taxonomy" id="412755"/>
    <lineage>
        <taxon>unclassified sequences</taxon>
        <taxon>metagenomes</taxon>
        <taxon>ecological metagenomes</taxon>
    </lineage>
</organism>
<name>A0A0F8ZX75_9ZZZZ</name>
<dbReference type="EMBL" id="LAZR01045624">
    <property type="protein sequence ID" value="KKK98423.1"/>
    <property type="molecule type" value="Genomic_DNA"/>
</dbReference>
<accession>A0A0F8ZX75</accession>
<sequence length="112" mass="12935">MMVSELQFLCTKKKWWKIPIKQLTDEQKVAMVFESWYTEGNDGECGGHTGGFVIRHGRVYAATTDHDGEPDLTDSTLKAFLKEHWPYFEEEFLEMEGLEVDKFNVDKGVLAQ</sequence>
<comment type="caution">
    <text evidence="1">The sequence shown here is derived from an EMBL/GenBank/DDBJ whole genome shotgun (WGS) entry which is preliminary data.</text>
</comment>
<evidence type="ECO:0000313" key="1">
    <source>
        <dbReference type="EMBL" id="KKK98423.1"/>
    </source>
</evidence>
<proteinExistence type="predicted"/>
<dbReference type="AlphaFoldDB" id="A0A0F8ZX75"/>
<reference evidence="1" key="1">
    <citation type="journal article" date="2015" name="Nature">
        <title>Complex archaea that bridge the gap between prokaryotes and eukaryotes.</title>
        <authorList>
            <person name="Spang A."/>
            <person name="Saw J.H."/>
            <person name="Jorgensen S.L."/>
            <person name="Zaremba-Niedzwiedzka K."/>
            <person name="Martijn J."/>
            <person name="Lind A.E."/>
            <person name="van Eijk R."/>
            <person name="Schleper C."/>
            <person name="Guy L."/>
            <person name="Ettema T.J."/>
        </authorList>
    </citation>
    <scope>NUCLEOTIDE SEQUENCE</scope>
</reference>
<gene>
    <name evidence="1" type="ORF">LCGC14_2642900</name>
</gene>
<protein>
    <submittedName>
        <fullName evidence="1">Uncharacterized protein</fullName>
    </submittedName>
</protein>